<evidence type="ECO:0000256" key="5">
    <source>
        <dbReference type="SAM" id="MobiDB-lite"/>
    </source>
</evidence>
<keyword evidence="2 7" id="KW-0238">DNA-binding</keyword>
<feature type="region of interest" description="Disordered" evidence="5">
    <location>
        <begin position="114"/>
        <end position="257"/>
    </location>
</feature>
<dbReference type="GO" id="GO:0003677">
    <property type="term" value="F:DNA binding"/>
    <property type="evidence" value="ECO:0007669"/>
    <property type="project" value="UniProtKB-KW"/>
</dbReference>
<feature type="compositionally biased region" description="Basic and acidic residues" evidence="5">
    <location>
        <begin position="462"/>
        <end position="471"/>
    </location>
</feature>
<name>M4MCK4_FLAVE</name>
<proteinExistence type="inferred from homology"/>
<dbReference type="AlphaFoldDB" id="M4MCK4"/>
<feature type="compositionally biased region" description="Low complexity" evidence="5">
    <location>
        <begin position="136"/>
        <end position="177"/>
    </location>
</feature>
<dbReference type="EMBL" id="KC208604">
    <property type="protein sequence ID" value="AGG68694.1"/>
    <property type="molecule type" value="Genomic_DNA"/>
</dbReference>
<evidence type="ECO:0000259" key="6">
    <source>
        <dbReference type="Pfam" id="PF05920"/>
    </source>
</evidence>
<keyword evidence="3 7" id="KW-0371">Homeobox</keyword>
<comment type="similarity">
    <text evidence="1">Belongs to the TALE/M-ATYP homeobox family.</text>
</comment>
<evidence type="ECO:0000313" key="7">
    <source>
        <dbReference type="EMBL" id="AGG68694.1"/>
    </source>
</evidence>
<dbReference type="SMR" id="M4MCK4"/>
<feature type="compositionally biased region" description="Basic and acidic residues" evidence="5">
    <location>
        <begin position="224"/>
        <end position="235"/>
    </location>
</feature>
<evidence type="ECO:0000256" key="4">
    <source>
        <dbReference type="ARBA" id="ARBA00023242"/>
    </source>
</evidence>
<dbReference type="Pfam" id="PF05920">
    <property type="entry name" value="Homeobox_KN"/>
    <property type="match status" value="1"/>
</dbReference>
<evidence type="ECO:0000256" key="2">
    <source>
        <dbReference type="ARBA" id="ARBA00023125"/>
    </source>
</evidence>
<keyword evidence="4" id="KW-0539">Nucleus</keyword>
<dbReference type="InterPro" id="IPR008422">
    <property type="entry name" value="KN_HD"/>
</dbReference>
<dbReference type="GO" id="GO:0006355">
    <property type="term" value="P:regulation of DNA-templated transcription"/>
    <property type="evidence" value="ECO:0007669"/>
    <property type="project" value="InterPro"/>
</dbReference>
<protein>
    <submittedName>
        <fullName evidence="7">Putative homeodomain 1 protein</fullName>
    </submittedName>
</protein>
<sequence length="622" mass="68987">MRSFKHFNYISRLRTSITTRPSMSLSISSRLTTALEGFLAASSTPDDTLLTDFHSQWQNLFDDASKDTSDDETSDLALDVATAIENICQTILELDLSDQKQFAVMEEDLKAVKEEAIRPPTVQQTPSRSTSRQHSHTPSTSYPSPAASPSSKSPSPSPSRKASPSRATKSKTRSPSPRKSPKPQLSPVSTKAAPSGLPSPARTDDAPSPLAESPTEANATAPAEAERKDDNRTDTEEVIQIATPPSSPSPRPTLPLPKRVPSATYKHDYTKPIGPYSPYVLPTVKWMLKHPGNPFPPKHILQGICQRTQTERKDLAAWLTSTRARLGWTRLRKVYFADQSKEAMVTWAEGYWRIESLMGTGNRLAMKDVIRSHEGPDAKLLTEWEDYLDRGIVGGVRPTGAICTLKVELERINTEVRQIHEKMNLSRMAQVIDDTVRVVGKEEVTKLRFEEEEENTNLRKRQREEEQETRRVRQRAASQPTPSPSPSLKRSRDGSEGEEPQTKRHCSVPTLALHTPAKLLSWFAPDPWPIPENVQITPFVYDYDFQDYGVPDLSDDSGSESGSIGPSTPVSTPPIGLPFSLDVPSLPLDLGFADKSIGMPVPNPYQFDMISAQWDLSGGLVF</sequence>
<organism evidence="7">
    <name type="scientific">Flammulina velutipes</name>
    <name type="common">Agaricus velutipes</name>
    <dbReference type="NCBI Taxonomy" id="38945"/>
    <lineage>
        <taxon>Eukaryota</taxon>
        <taxon>Fungi</taxon>
        <taxon>Dikarya</taxon>
        <taxon>Basidiomycota</taxon>
        <taxon>Agaricomycotina</taxon>
        <taxon>Agaricomycetes</taxon>
        <taxon>Agaricomycetidae</taxon>
        <taxon>Agaricales</taxon>
        <taxon>Marasmiineae</taxon>
        <taxon>Physalacriaceae</taxon>
        <taxon>Flammulina</taxon>
    </lineage>
</organism>
<gene>
    <name evidence="7" type="primary">HD1-2</name>
</gene>
<evidence type="ECO:0000256" key="1">
    <source>
        <dbReference type="ARBA" id="ARBA00005800"/>
    </source>
</evidence>
<reference evidence="7" key="1">
    <citation type="submission" date="2012-11" db="EMBL/GenBank/DDBJ databases">
        <title>A and B mating-type loci molecular structure of two compatible monokaryons from Flammulina velutipes.</title>
        <authorList>
            <person name="Xie B.G."/>
            <person name="Wang W."/>
        </authorList>
    </citation>
    <scope>NUCLEOTIDE SEQUENCE</scope>
    <source>
        <strain evidence="7">W23</strain>
    </source>
</reference>
<feature type="compositionally biased region" description="Pro residues" evidence="5">
    <location>
        <begin position="245"/>
        <end position="255"/>
    </location>
</feature>
<feature type="domain" description="KN homeodomain" evidence="6">
    <location>
        <begin position="286"/>
        <end position="325"/>
    </location>
</feature>
<feature type="compositionally biased region" description="Polar residues" evidence="5">
    <location>
        <begin position="121"/>
        <end position="132"/>
    </location>
</feature>
<evidence type="ECO:0000256" key="3">
    <source>
        <dbReference type="ARBA" id="ARBA00023155"/>
    </source>
</evidence>
<feature type="compositionally biased region" description="Low complexity" evidence="5">
    <location>
        <begin position="211"/>
        <end position="223"/>
    </location>
</feature>
<accession>M4MCK4</accession>
<feature type="region of interest" description="Disordered" evidence="5">
    <location>
        <begin position="450"/>
        <end position="509"/>
    </location>
</feature>